<evidence type="ECO:0000313" key="1">
    <source>
        <dbReference type="EMBL" id="UQS21625.1"/>
    </source>
</evidence>
<dbReference type="InterPro" id="IPR052922">
    <property type="entry name" value="Cytidylate_Kinase-2"/>
</dbReference>
<dbReference type="PANTHER" id="PTHR37816">
    <property type="entry name" value="YALI0E33011P"/>
    <property type="match status" value="1"/>
</dbReference>
<dbReference type="PANTHER" id="PTHR37816:SF1">
    <property type="entry name" value="TOXIN"/>
    <property type="match status" value="1"/>
</dbReference>
<reference evidence="1" key="1">
    <citation type="submission" date="2022-01" db="EMBL/GenBank/DDBJ databases">
        <title>PSI-footprinting approach for the identification of protein synthesis inhibitor producers.</title>
        <authorList>
            <person name="Handel F."/>
            <person name="Kulik A."/>
            <person name="Wex K.W."/>
            <person name="Berscheid A."/>
            <person name="Saur J.S."/>
            <person name="Winkler A."/>
            <person name="Wibberg D."/>
            <person name="Kalinowski J."/>
            <person name="Broetz-Oesterhelt H."/>
            <person name="Mast Y."/>
        </authorList>
    </citation>
    <scope>NUCLEOTIDE SEQUENCE</scope>
    <source>
        <strain evidence="1">KNN 49.3e</strain>
    </source>
</reference>
<evidence type="ECO:0000313" key="2">
    <source>
        <dbReference type="Proteomes" id="UP000830158"/>
    </source>
</evidence>
<sequence length="163" mass="18407">MREAVAVHPAARRPDLAPRYVHDRDPATRGALPAAEFAARQRALVAGERWLLDGNYGGSLEIRLAAADTVIVLDPPRRMCLRRAVLRALRDRGRDKQAPGCPERLSFEFLVWIWRFRRRSRPLALRKIAEHATGARQLLLTTPREAELFLAALAREKSAGSER</sequence>
<protein>
    <submittedName>
        <fullName evidence="1">Topology modulation protein</fullName>
    </submittedName>
</protein>
<accession>A0ABY4NMG0</accession>
<proteinExistence type="predicted"/>
<keyword evidence="2" id="KW-1185">Reference proteome</keyword>
<organism evidence="1 2">
    <name type="scientific">Amycolatopsis thermalba</name>
    <dbReference type="NCBI Taxonomy" id="944492"/>
    <lineage>
        <taxon>Bacteria</taxon>
        <taxon>Bacillati</taxon>
        <taxon>Actinomycetota</taxon>
        <taxon>Actinomycetes</taxon>
        <taxon>Pseudonocardiales</taxon>
        <taxon>Pseudonocardiaceae</taxon>
        <taxon>Amycolatopsis</taxon>
    </lineage>
</organism>
<dbReference type="EMBL" id="CP091196">
    <property type="protein sequence ID" value="UQS21625.1"/>
    <property type="molecule type" value="Genomic_DNA"/>
</dbReference>
<gene>
    <name evidence="1" type="ORF">L1857_01675</name>
</gene>
<dbReference type="RefSeq" id="WP_198958106.1">
    <property type="nucleotide sequence ID" value="NZ_CP091196.1"/>
</dbReference>
<dbReference type="Proteomes" id="UP000830158">
    <property type="component" value="Chromosome"/>
</dbReference>
<name>A0ABY4NMG0_9PSEU</name>